<keyword evidence="5" id="KW-1133">Transmembrane helix</keyword>
<dbReference type="SMART" id="SM00255">
    <property type="entry name" value="TIR"/>
    <property type="match status" value="1"/>
</dbReference>
<keyword evidence="2" id="KW-0677">Repeat</keyword>
<dbReference type="InterPro" id="IPR027417">
    <property type="entry name" value="P-loop_NTPase"/>
</dbReference>
<feature type="region of interest" description="Disordered" evidence="4">
    <location>
        <begin position="12"/>
        <end position="34"/>
    </location>
</feature>
<dbReference type="FunFam" id="3.40.50.10140:FF:000007">
    <property type="entry name" value="Disease resistance protein (TIR-NBS-LRR class)"/>
    <property type="match status" value="1"/>
</dbReference>
<dbReference type="HOGENOM" id="CLU_397604_0_0_1"/>
<dbReference type="PROSITE" id="PS50104">
    <property type="entry name" value="TIR"/>
    <property type="match status" value="1"/>
</dbReference>
<dbReference type="Pfam" id="PF00560">
    <property type="entry name" value="LRR_1"/>
    <property type="match status" value="1"/>
</dbReference>
<dbReference type="AlphaFoldDB" id="A0A0D3EEP5"/>
<dbReference type="GO" id="GO:0007165">
    <property type="term" value="P:signal transduction"/>
    <property type="evidence" value="ECO:0007669"/>
    <property type="project" value="InterPro"/>
</dbReference>
<evidence type="ECO:0000256" key="2">
    <source>
        <dbReference type="ARBA" id="ARBA00022737"/>
    </source>
</evidence>
<dbReference type="EnsemblPlants" id="Bo9g159970.1">
    <property type="protein sequence ID" value="Bo9g159970.1"/>
    <property type="gene ID" value="Bo9g159970"/>
</dbReference>
<dbReference type="PANTHER" id="PTHR11017">
    <property type="entry name" value="LEUCINE-RICH REPEAT-CONTAINING PROTEIN"/>
    <property type="match status" value="1"/>
</dbReference>
<dbReference type="InterPro" id="IPR035897">
    <property type="entry name" value="Toll_tir_struct_dom_sf"/>
</dbReference>
<dbReference type="GO" id="GO:0006952">
    <property type="term" value="P:defense response"/>
    <property type="evidence" value="ECO:0007669"/>
    <property type="project" value="InterPro"/>
</dbReference>
<evidence type="ECO:0000313" key="7">
    <source>
        <dbReference type="EnsemblPlants" id="Bo9g159970.1"/>
    </source>
</evidence>
<feature type="compositionally biased region" description="Low complexity" evidence="4">
    <location>
        <begin position="12"/>
        <end position="30"/>
    </location>
</feature>
<dbReference type="Gene3D" id="3.40.50.300">
    <property type="entry name" value="P-loop containing nucleotide triphosphate hydrolases"/>
    <property type="match status" value="1"/>
</dbReference>
<dbReference type="InterPro" id="IPR001611">
    <property type="entry name" value="Leu-rich_rpt"/>
</dbReference>
<dbReference type="SUPFAM" id="SSF52058">
    <property type="entry name" value="L domain-like"/>
    <property type="match status" value="1"/>
</dbReference>
<evidence type="ECO:0000259" key="6">
    <source>
        <dbReference type="PROSITE" id="PS50104"/>
    </source>
</evidence>
<keyword evidence="5" id="KW-0812">Transmembrane</keyword>
<organism evidence="7 8">
    <name type="scientific">Brassica oleracea var. oleracea</name>
    <dbReference type="NCBI Taxonomy" id="109376"/>
    <lineage>
        <taxon>Eukaryota</taxon>
        <taxon>Viridiplantae</taxon>
        <taxon>Streptophyta</taxon>
        <taxon>Embryophyta</taxon>
        <taxon>Tracheophyta</taxon>
        <taxon>Spermatophyta</taxon>
        <taxon>Magnoliopsida</taxon>
        <taxon>eudicotyledons</taxon>
        <taxon>Gunneridae</taxon>
        <taxon>Pentapetalae</taxon>
        <taxon>rosids</taxon>
        <taxon>malvids</taxon>
        <taxon>Brassicales</taxon>
        <taxon>Brassicaceae</taxon>
        <taxon>Brassiceae</taxon>
        <taxon>Brassica</taxon>
    </lineage>
</organism>
<dbReference type="InterPro" id="IPR044974">
    <property type="entry name" value="Disease_R_plants"/>
</dbReference>
<dbReference type="PANTHER" id="PTHR11017:SF574">
    <property type="entry name" value="ADP-RIBOSYL CYCLASE_CYCLIC ADP-RIBOSE HYDROLASE"/>
    <property type="match status" value="1"/>
</dbReference>
<dbReference type="InterPro" id="IPR055414">
    <property type="entry name" value="LRR_R13L4/SHOC2-like"/>
</dbReference>
<dbReference type="InterPro" id="IPR032675">
    <property type="entry name" value="LRR_dom_sf"/>
</dbReference>
<accession>A0A0D3EEP5</accession>
<evidence type="ECO:0000256" key="3">
    <source>
        <dbReference type="ARBA" id="ARBA00023027"/>
    </source>
</evidence>
<sequence length="693" mass="78098">MASAIVPSLRLSPSFSDATSPSSPSSSGDDLGAIQETTGSWRSKGLSLIGHSVSAGGWLARVYLDEYGNADISFVVHTGPPPRGLSWVDQTRGLLHYVEEHCAKTVYTPCLYCRESIGRCIRGAPLVDKADANLDSDESISALTIALVSSGPSLRARFVGQGYKHVCGRADMWYLRFQLILKRIHGLSSLSFFTFFFFFFVSFRGEDVRKTFVSHLFCELDRMGINAFRDDLDLERGKSISPELVDVIKCSRFAIVVVSRNYAASSWCLDELLKIMECKDAFEQTIIPIFYEVDPSDVRRQSGSFGEDVESHSDKKKVKKWKEALTILAAISGEDSRNWRDESKLIKKIVKDISDKLVFTSLDDSKGLIGMSSHMDFLQSMMSIEDEDVRMVGIWGMGGVGKTTIAKYLYSGLSCRFQAHCFIENVKEVYNRYGVRHFTRRVSMQNVWRAFEGLSNLKLLNFYDLAYNGETRMHLPDGLSYLPRKLRSLRWDGYPLKSMPSRFHPEFLVEFCMSNSHLQKLWNGVQSFPPEICQTMRCLRWLDLEGTGIKELPENIGNMIALKVLQARRTAIRRAPRSIALLTRLQVLAIGDSFYVSEGLHSLCPCLSSFDDLRVLCLSNMNMTEIPNSIGDLWSLSELDLSGNNFEFIPASIKGLARLNILNLNNCQRLQALPDELPRGLLYIYAHGCTSLE</sequence>
<dbReference type="SUPFAM" id="SSF52540">
    <property type="entry name" value="P-loop containing nucleoside triphosphate hydrolases"/>
    <property type="match status" value="1"/>
</dbReference>
<dbReference type="PRINTS" id="PR00364">
    <property type="entry name" value="DISEASERSIST"/>
</dbReference>
<dbReference type="InterPro" id="IPR003591">
    <property type="entry name" value="Leu-rich_rpt_typical-subtyp"/>
</dbReference>
<dbReference type="Proteomes" id="UP000032141">
    <property type="component" value="Chromosome C9"/>
</dbReference>
<dbReference type="Gene3D" id="3.40.50.10140">
    <property type="entry name" value="Toll/interleukin-1 receptor homology (TIR) domain"/>
    <property type="match status" value="1"/>
</dbReference>
<keyword evidence="5" id="KW-0472">Membrane</keyword>
<keyword evidence="1" id="KW-0433">Leucine-rich repeat</keyword>
<dbReference type="STRING" id="109376.A0A0D3EEP5"/>
<evidence type="ECO:0000256" key="1">
    <source>
        <dbReference type="ARBA" id="ARBA00022614"/>
    </source>
</evidence>
<dbReference type="Pfam" id="PF23598">
    <property type="entry name" value="LRR_14"/>
    <property type="match status" value="1"/>
</dbReference>
<evidence type="ECO:0000256" key="4">
    <source>
        <dbReference type="SAM" id="MobiDB-lite"/>
    </source>
</evidence>
<proteinExistence type="predicted"/>
<feature type="domain" description="TIR" evidence="6">
    <location>
        <begin position="195"/>
        <end position="357"/>
    </location>
</feature>
<reference evidence="7 8" key="1">
    <citation type="journal article" date="2014" name="Genome Biol.">
        <title>Transcriptome and methylome profiling reveals relics of genome dominance in the mesopolyploid Brassica oleracea.</title>
        <authorList>
            <person name="Parkin I.A."/>
            <person name="Koh C."/>
            <person name="Tang H."/>
            <person name="Robinson S.J."/>
            <person name="Kagale S."/>
            <person name="Clarke W.E."/>
            <person name="Town C.D."/>
            <person name="Nixon J."/>
            <person name="Krishnakumar V."/>
            <person name="Bidwell S.L."/>
            <person name="Denoeud F."/>
            <person name="Belcram H."/>
            <person name="Links M.G."/>
            <person name="Just J."/>
            <person name="Clarke C."/>
            <person name="Bender T."/>
            <person name="Huebert T."/>
            <person name="Mason A.S."/>
            <person name="Pires J.C."/>
            <person name="Barker G."/>
            <person name="Moore J."/>
            <person name="Walley P.G."/>
            <person name="Manoli S."/>
            <person name="Batley J."/>
            <person name="Edwards D."/>
            <person name="Nelson M.N."/>
            <person name="Wang X."/>
            <person name="Paterson A.H."/>
            <person name="King G."/>
            <person name="Bancroft I."/>
            <person name="Chalhoub B."/>
            <person name="Sharpe A.G."/>
        </authorList>
    </citation>
    <scope>NUCLEOTIDE SEQUENCE</scope>
    <source>
        <strain evidence="7 8">cv. TO1000</strain>
    </source>
</reference>
<feature type="transmembrane region" description="Helical" evidence="5">
    <location>
        <begin position="184"/>
        <end position="203"/>
    </location>
</feature>
<reference evidence="7" key="2">
    <citation type="submission" date="2015-03" db="UniProtKB">
        <authorList>
            <consortium name="EnsemblPlants"/>
        </authorList>
    </citation>
    <scope>IDENTIFICATION</scope>
</reference>
<evidence type="ECO:0000313" key="8">
    <source>
        <dbReference type="Proteomes" id="UP000032141"/>
    </source>
</evidence>
<dbReference type="Gene3D" id="3.80.10.10">
    <property type="entry name" value="Ribonuclease Inhibitor"/>
    <property type="match status" value="1"/>
</dbReference>
<keyword evidence="3" id="KW-0520">NAD</keyword>
<dbReference type="Gramene" id="Bo9g159970.1">
    <property type="protein sequence ID" value="Bo9g159970.1"/>
    <property type="gene ID" value="Bo9g159970"/>
</dbReference>
<dbReference type="SMART" id="SM00369">
    <property type="entry name" value="LRR_TYP"/>
    <property type="match status" value="3"/>
</dbReference>
<dbReference type="Pfam" id="PF01582">
    <property type="entry name" value="TIR"/>
    <property type="match status" value="1"/>
</dbReference>
<dbReference type="InterPro" id="IPR000157">
    <property type="entry name" value="TIR_dom"/>
</dbReference>
<dbReference type="SUPFAM" id="SSF52200">
    <property type="entry name" value="Toll/Interleukin receptor TIR domain"/>
    <property type="match status" value="1"/>
</dbReference>
<evidence type="ECO:0000256" key="5">
    <source>
        <dbReference type="SAM" id="Phobius"/>
    </source>
</evidence>
<dbReference type="OMA" id="YCRESIG"/>
<protein>
    <recommendedName>
        <fullName evidence="6">TIR domain-containing protein</fullName>
    </recommendedName>
</protein>
<keyword evidence="8" id="KW-1185">Reference proteome</keyword>
<name>A0A0D3EEP5_BRAOL</name>